<evidence type="ECO:0000256" key="1">
    <source>
        <dbReference type="ARBA" id="ARBA00007926"/>
    </source>
</evidence>
<evidence type="ECO:0000259" key="4">
    <source>
        <dbReference type="Pfam" id="PF01778"/>
    </source>
</evidence>
<evidence type="ECO:0000256" key="3">
    <source>
        <dbReference type="ARBA" id="ARBA00023274"/>
    </source>
</evidence>
<dbReference type="InterPro" id="IPR002672">
    <property type="entry name" value="Ribosomal_eL28"/>
</dbReference>
<accession>A0ABP0QNR7</accession>
<dbReference type="Proteomes" id="UP001642484">
    <property type="component" value="Unassembled WGS sequence"/>
</dbReference>
<dbReference type="Gene3D" id="3.30.390.110">
    <property type="match status" value="1"/>
</dbReference>
<comment type="caution">
    <text evidence="5">The sequence shown here is derived from an EMBL/GenBank/DDBJ whole genome shotgun (WGS) entry which is preliminary data.</text>
</comment>
<name>A0ABP0QNR7_9DINO</name>
<evidence type="ECO:0000256" key="2">
    <source>
        <dbReference type="ARBA" id="ARBA00022980"/>
    </source>
</evidence>
<dbReference type="InterPro" id="IPR029004">
    <property type="entry name" value="Ribosomal_eL28/Mak16"/>
</dbReference>
<reference evidence="5 6" key="1">
    <citation type="submission" date="2024-02" db="EMBL/GenBank/DDBJ databases">
        <authorList>
            <person name="Chen Y."/>
            <person name="Shah S."/>
            <person name="Dougan E. K."/>
            <person name="Thang M."/>
            <person name="Chan C."/>
        </authorList>
    </citation>
    <scope>NUCLEOTIDE SEQUENCE [LARGE SCALE GENOMIC DNA]</scope>
</reference>
<keyword evidence="2" id="KW-0689">Ribosomal protein</keyword>
<comment type="similarity">
    <text evidence="1">Belongs to the eukaryotic ribosomal protein eL28 family.</text>
</comment>
<feature type="domain" description="Ribosomal eL28/Mak16" evidence="4">
    <location>
        <begin position="6"/>
        <end position="125"/>
    </location>
</feature>
<dbReference type="EMBL" id="CAXAMN010024784">
    <property type="protein sequence ID" value="CAK9089867.1"/>
    <property type="molecule type" value="Genomic_DNA"/>
</dbReference>
<sequence>MAAPDLLWQCVKNQSCFIRKQKNFPVMTAEPGNLCGLNNFQFSGLASKKVLGLDSKKVGKKESIVLTTRSKRESRQYRPGVVLVTTGIKKGKKQGPEQLKKIIGATWNRPELLEMALKKYKKIKTSFKKNKTVKK</sequence>
<gene>
    <name evidence="5" type="ORF">CCMP2556_LOCUS43222</name>
</gene>
<dbReference type="Pfam" id="PF01778">
    <property type="entry name" value="Ribosomal_L28e"/>
    <property type="match status" value="1"/>
</dbReference>
<evidence type="ECO:0000313" key="5">
    <source>
        <dbReference type="EMBL" id="CAK9089867.1"/>
    </source>
</evidence>
<proteinExistence type="inferred from homology"/>
<dbReference type="PANTHER" id="PTHR10544">
    <property type="entry name" value="60S RIBOSOMAL PROTEIN L28"/>
    <property type="match status" value="1"/>
</dbReference>
<protein>
    <recommendedName>
        <fullName evidence="4">Ribosomal eL28/Mak16 domain-containing protein</fullName>
    </recommendedName>
</protein>
<evidence type="ECO:0000313" key="6">
    <source>
        <dbReference type="Proteomes" id="UP001642484"/>
    </source>
</evidence>
<keyword evidence="3" id="KW-0687">Ribonucleoprotein</keyword>
<organism evidence="5 6">
    <name type="scientific">Durusdinium trenchii</name>
    <dbReference type="NCBI Taxonomy" id="1381693"/>
    <lineage>
        <taxon>Eukaryota</taxon>
        <taxon>Sar</taxon>
        <taxon>Alveolata</taxon>
        <taxon>Dinophyceae</taxon>
        <taxon>Suessiales</taxon>
        <taxon>Symbiodiniaceae</taxon>
        <taxon>Durusdinium</taxon>
    </lineage>
</organism>
<keyword evidence="6" id="KW-1185">Reference proteome</keyword>